<gene>
    <name evidence="1" type="ORF">MOBUDSM44075_04010</name>
</gene>
<reference evidence="1 2" key="1">
    <citation type="journal article" date="2015" name="Genome Biol. Evol.">
        <title>Characterization of Three Mycobacterium spp. with Potential Use in Bioremediation by Genome Sequencing and Comparative Genomics.</title>
        <authorList>
            <person name="Das S."/>
            <person name="Pettersson B.M."/>
            <person name="Behra P.R."/>
            <person name="Ramesh M."/>
            <person name="Dasgupta S."/>
            <person name="Bhattacharya A."/>
            <person name="Kirsebom L.A."/>
        </authorList>
    </citation>
    <scope>NUCLEOTIDE SEQUENCE [LARGE SCALE GENOMIC DNA]</scope>
    <source>
        <strain evidence="1 2">DSM 44075</strain>
    </source>
</reference>
<evidence type="ECO:0000313" key="2">
    <source>
        <dbReference type="Proteomes" id="UP000036313"/>
    </source>
</evidence>
<dbReference type="AlphaFoldDB" id="A0A0J6VT87"/>
<organism evidence="1 2">
    <name type="scientific">Mycolicibacterium obuense</name>
    <dbReference type="NCBI Taxonomy" id="1807"/>
    <lineage>
        <taxon>Bacteria</taxon>
        <taxon>Bacillati</taxon>
        <taxon>Actinomycetota</taxon>
        <taxon>Actinomycetes</taxon>
        <taxon>Mycobacteriales</taxon>
        <taxon>Mycobacteriaceae</taxon>
        <taxon>Mycolicibacterium</taxon>
    </lineage>
</organism>
<protein>
    <submittedName>
        <fullName evidence="1">Uncharacterized protein</fullName>
    </submittedName>
</protein>
<dbReference type="EMBL" id="JYNU01000029">
    <property type="protein sequence ID" value="KMO72667.1"/>
    <property type="molecule type" value="Genomic_DNA"/>
</dbReference>
<accession>A0A0J6VT87</accession>
<sequence>MPVTTLWPNLIGLASRWANEENSANSAPIAPNATSAAGLRYHGVGWS</sequence>
<dbReference type="Proteomes" id="UP000036313">
    <property type="component" value="Unassembled WGS sequence"/>
</dbReference>
<name>A0A0J6VT87_9MYCO</name>
<proteinExistence type="predicted"/>
<comment type="caution">
    <text evidence="1">The sequence shown here is derived from an EMBL/GenBank/DDBJ whole genome shotgun (WGS) entry which is preliminary data.</text>
</comment>
<evidence type="ECO:0000313" key="1">
    <source>
        <dbReference type="EMBL" id="KMO72667.1"/>
    </source>
</evidence>